<organism evidence="1 2">
    <name type="scientific">Parabacteroides faecalis</name>
    <dbReference type="NCBI Taxonomy" id="2924040"/>
    <lineage>
        <taxon>Bacteria</taxon>
        <taxon>Pseudomonadati</taxon>
        <taxon>Bacteroidota</taxon>
        <taxon>Bacteroidia</taxon>
        <taxon>Bacteroidales</taxon>
        <taxon>Tannerellaceae</taxon>
        <taxon>Parabacteroides</taxon>
    </lineage>
</organism>
<comment type="caution">
    <text evidence="1">The sequence shown here is derived from an EMBL/GenBank/DDBJ whole genome shotgun (WGS) entry which is preliminary data.</text>
</comment>
<gene>
    <name evidence="1" type="ORF">MUN53_04890</name>
</gene>
<keyword evidence="2" id="KW-1185">Reference proteome</keyword>
<accession>A0ABT0BYT4</accession>
<reference evidence="1 2" key="1">
    <citation type="submission" date="2022-03" db="EMBL/GenBank/DDBJ databases">
        <title>Parabacteroides sp. nov. isolated from swine feces.</title>
        <authorList>
            <person name="Bak J.E."/>
        </authorList>
    </citation>
    <scope>NUCLEOTIDE SEQUENCE [LARGE SCALE GENOMIC DNA]</scope>
    <source>
        <strain evidence="1 2">AGMB00274</strain>
    </source>
</reference>
<evidence type="ECO:0000313" key="1">
    <source>
        <dbReference type="EMBL" id="MCJ2379950.1"/>
    </source>
</evidence>
<name>A0ABT0BYT4_9BACT</name>
<protein>
    <submittedName>
        <fullName evidence="1">Uncharacterized protein</fullName>
    </submittedName>
</protein>
<dbReference type="Proteomes" id="UP001165444">
    <property type="component" value="Unassembled WGS sequence"/>
</dbReference>
<dbReference type="EMBL" id="JAKZMM010000009">
    <property type="protein sequence ID" value="MCJ2379950.1"/>
    <property type="molecule type" value="Genomic_DNA"/>
</dbReference>
<evidence type="ECO:0000313" key="2">
    <source>
        <dbReference type="Proteomes" id="UP001165444"/>
    </source>
</evidence>
<proteinExistence type="predicted"/>
<sequence>MNEVIDSSPIDHAQLYAQLKILLDLGEQYWMNKRRRSYLEKVNQSFYRISAEEDVFNLSNLAIMLFVVI</sequence>
<dbReference type="RefSeq" id="WP_243323642.1">
    <property type="nucleotide sequence ID" value="NZ_JAKZMM010000009.1"/>
</dbReference>